<dbReference type="RefSeq" id="WP_386739158.1">
    <property type="nucleotide sequence ID" value="NZ_JBHSMG010000001.1"/>
</dbReference>
<evidence type="ECO:0000313" key="1">
    <source>
        <dbReference type="EMBL" id="MFC5501575.1"/>
    </source>
</evidence>
<dbReference type="Proteomes" id="UP001596039">
    <property type="component" value="Unassembled WGS sequence"/>
</dbReference>
<organism evidence="1 2">
    <name type="scientific">Lysinimonas soli</name>
    <dbReference type="NCBI Taxonomy" id="1074233"/>
    <lineage>
        <taxon>Bacteria</taxon>
        <taxon>Bacillati</taxon>
        <taxon>Actinomycetota</taxon>
        <taxon>Actinomycetes</taxon>
        <taxon>Micrococcales</taxon>
        <taxon>Microbacteriaceae</taxon>
        <taxon>Lysinimonas</taxon>
    </lineage>
</organism>
<protein>
    <submittedName>
        <fullName evidence="1">DUF1905 domain-containing protein</fullName>
    </submittedName>
</protein>
<dbReference type="InterPro" id="IPR037079">
    <property type="entry name" value="AF2212/PG0164-like_sf"/>
</dbReference>
<dbReference type="Pfam" id="PF08922">
    <property type="entry name" value="DUF1905"/>
    <property type="match status" value="1"/>
</dbReference>
<dbReference type="Gene3D" id="2.40.30.100">
    <property type="entry name" value="AF2212/PG0164-like"/>
    <property type="match status" value="1"/>
</dbReference>
<keyword evidence="2" id="KW-1185">Reference proteome</keyword>
<gene>
    <name evidence="1" type="ORF">ACFPJ4_04885</name>
</gene>
<comment type="caution">
    <text evidence="1">The sequence shown here is derived from an EMBL/GenBank/DDBJ whole genome shotgun (WGS) entry which is preliminary data.</text>
</comment>
<proteinExistence type="predicted"/>
<accession>A0ABW0NLX8</accession>
<evidence type="ECO:0000313" key="2">
    <source>
        <dbReference type="Proteomes" id="UP001596039"/>
    </source>
</evidence>
<dbReference type="EMBL" id="JBHSMG010000001">
    <property type="protein sequence ID" value="MFC5501575.1"/>
    <property type="molecule type" value="Genomic_DNA"/>
</dbReference>
<dbReference type="InterPro" id="IPR015018">
    <property type="entry name" value="DUF1905"/>
</dbReference>
<sequence>MAARYAFTAPLWQWKARRDEWFFVTVPAEISAEIRDIADGMTGGFNSVRVRVRVGDSRWGTSIFPGEGGYALPMKKSVRTAEGILRDALVDIELELDL</sequence>
<reference evidence="2" key="1">
    <citation type="journal article" date="2019" name="Int. J. Syst. Evol. Microbiol.">
        <title>The Global Catalogue of Microorganisms (GCM) 10K type strain sequencing project: providing services to taxonomists for standard genome sequencing and annotation.</title>
        <authorList>
            <consortium name="The Broad Institute Genomics Platform"/>
            <consortium name="The Broad Institute Genome Sequencing Center for Infectious Disease"/>
            <person name="Wu L."/>
            <person name="Ma J."/>
        </authorList>
    </citation>
    <scope>NUCLEOTIDE SEQUENCE [LARGE SCALE GENOMIC DNA]</scope>
    <source>
        <strain evidence="2">CGMCC 4.6997</strain>
    </source>
</reference>
<dbReference type="SUPFAM" id="SSF141694">
    <property type="entry name" value="AF2212/PG0164-like"/>
    <property type="match status" value="1"/>
</dbReference>
<name>A0ABW0NLX8_9MICO</name>